<evidence type="ECO:0000256" key="20">
    <source>
        <dbReference type="ARBA" id="ARBA00047853"/>
    </source>
</evidence>
<evidence type="ECO:0000256" key="2">
    <source>
        <dbReference type="ARBA" id="ARBA00004370"/>
    </source>
</evidence>
<keyword evidence="8" id="KW-1133">Transmembrane helix</keyword>
<comment type="pathway">
    <text evidence="3">Hormone biosynthesis.</text>
</comment>
<keyword evidence="24" id="KW-1185">Reference proteome</keyword>
<evidence type="ECO:0000256" key="5">
    <source>
        <dbReference type="ARBA" id="ARBA00022714"/>
    </source>
</evidence>
<dbReference type="PANTHER" id="PTHR21266">
    <property type="entry name" value="IRON-SULFUR DOMAIN CONTAINING PROTEIN"/>
    <property type="match status" value="1"/>
</dbReference>
<evidence type="ECO:0000256" key="15">
    <source>
        <dbReference type="ARBA" id="ARBA00025712"/>
    </source>
</evidence>
<organism evidence="23 24">
    <name type="scientific">Nocardia vinacea</name>
    <dbReference type="NCBI Taxonomy" id="96468"/>
    <lineage>
        <taxon>Bacteria</taxon>
        <taxon>Bacillati</taxon>
        <taxon>Actinomycetota</taxon>
        <taxon>Actinomycetes</taxon>
        <taxon>Mycobacteriales</taxon>
        <taxon>Nocardiaceae</taxon>
        <taxon>Nocardia</taxon>
    </lineage>
</organism>
<evidence type="ECO:0000256" key="11">
    <source>
        <dbReference type="ARBA" id="ARBA00023014"/>
    </source>
</evidence>
<keyword evidence="13" id="KW-0472">Membrane</keyword>
<evidence type="ECO:0000256" key="19">
    <source>
        <dbReference type="ARBA" id="ARBA00046982"/>
    </source>
</evidence>
<evidence type="ECO:0000256" key="16">
    <source>
        <dbReference type="ARBA" id="ARBA00025729"/>
    </source>
</evidence>
<dbReference type="InterPro" id="IPR017941">
    <property type="entry name" value="Rieske_2Fe-2S"/>
</dbReference>
<dbReference type="InterPro" id="IPR036922">
    <property type="entry name" value="Rieske_2Fe-2S_sf"/>
</dbReference>
<dbReference type="InterPro" id="IPR050584">
    <property type="entry name" value="Cholesterol_7-desaturase"/>
</dbReference>
<proteinExistence type="inferred from homology"/>
<evidence type="ECO:0000313" key="24">
    <source>
        <dbReference type="Proteomes" id="UP001432062"/>
    </source>
</evidence>
<evidence type="ECO:0000256" key="17">
    <source>
        <dbReference type="ARBA" id="ARBA00026095"/>
    </source>
</evidence>
<accession>A0ABZ1YXK7</accession>
<evidence type="ECO:0000256" key="10">
    <source>
        <dbReference type="ARBA" id="ARBA00023004"/>
    </source>
</evidence>
<comment type="subunit">
    <text evidence="19">Homotrimer. The two-component system 3-ketosteroid-9-alpha-monooxygenase is composed of an oxygenase component KshA and a reductase component KshB.</text>
</comment>
<dbReference type="Gene3D" id="3.90.380.10">
    <property type="entry name" value="Naphthalene 1,2-dioxygenase Alpha Subunit, Chain A, domain 1"/>
    <property type="match status" value="1"/>
</dbReference>
<evidence type="ECO:0000256" key="4">
    <source>
        <dbReference type="ARBA" id="ARBA00022692"/>
    </source>
</evidence>
<dbReference type="InterPro" id="IPR045605">
    <property type="entry name" value="KshA-like_C"/>
</dbReference>
<evidence type="ECO:0000259" key="22">
    <source>
        <dbReference type="PROSITE" id="PS51296"/>
    </source>
</evidence>
<keyword evidence="4" id="KW-0812">Transmembrane</keyword>
<dbReference type="CDD" id="cd03469">
    <property type="entry name" value="Rieske_RO_Alpha_N"/>
    <property type="match status" value="1"/>
</dbReference>
<evidence type="ECO:0000256" key="9">
    <source>
        <dbReference type="ARBA" id="ARBA00023002"/>
    </source>
</evidence>
<evidence type="ECO:0000256" key="18">
    <source>
        <dbReference type="ARBA" id="ARBA00030944"/>
    </source>
</evidence>
<dbReference type="PANTHER" id="PTHR21266:SF32">
    <property type="entry name" value="CHOLESTEROL 7-DESATURASE NVD"/>
    <property type="match status" value="1"/>
</dbReference>
<sequence length="334" mass="37745">MEGWPYTTFPTGWFQIEWSKELASGQVKTLHYFDQDIVLYRTESGLPVATDAYCPHLGAHLGHGGCVMGENLRCPWHGWQWDPKGRNAEIAFVDMTHPKANLKQWELREMDGLIIVWYDALGRAPLWEFPGVPEYSDADYYDAFTAVMGPAVLNPQQPRENTADLYHFPFVHGSAEPSELSEMEERGHVLYETMDLKLGGGKTSTWLTPNGPVNAQIVTNLYGLGLGVDRVIVDDDLTVVQVVAVTPVTKTESVLLSTAAGTRIPGTTEPTGRSKRMMESQHLQIGNDFEIWAHQKYVTKPYYAPKEGRFFNRVRSWAHQFYPADQYEHAEHNG</sequence>
<dbReference type="PROSITE" id="PS51296">
    <property type="entry name" value="RIESKE"/>
    <property type="match status" value="1"/>
</dbReference>
<comment type="cofactor">
    <cofactor evidence="1">
        <name>Fe cation</name>
        <dbReference type="ChEBI" id="CHEBI:24875"/>
    </cofactor>
</comment>
<keyword evidence="14" id="KW-0753">Steroid metabolism</keyword>
<evidence type="ECO:0000256" key="3">
    <source>
        <dbReference type="ARBA" id="ARBA00004972"/>
    </source>
</evidence>
<evidence type="ECO:0000313" key="23">
    <source>
        <dbReference type="EMBL" id="WUV46612.1"/>
    </source>
</evidence>
<dbReference type="SUPFAM" id="SSF55961">
    <property type="entry name" value="Bet v1-like"/>
    <property type="match status" value="1"/>
</dbReference>
<evidence type="ECO:0000256" key="6">
    <source>
        <dbReference type="ARBA" id="ARBA00022723"/>
    </source>
</evidence>
<keyword evidence="5" id="KW-0001">2Fe-2S</keyword>
<gene>
    <name evidence="23" type="ORF">OG563_47575</name>
</gene>
<evidence type="ECO:0000256" key="7">
    <source>
        <dbReference type="ARBA" id="ARBA00022963"/>
    </source>
</evidence>
<keyword evidence="9" id="KW-0560">Oxidoreductase</keyword>
<evidence type="ECO:0000256" key="8">
    <source>
        <dbReference type="ARBA" id="ARBA00022989"/>
    </source>
</evidence>
<evidence type="ECO:0000256" key="13">
    <source>
        <dbReference type="ARBA" id="ARBA00023136"/>
    </source>
</evidence>
<protein>
    <recommendedName>
        <fullName evidence="17">cholesterol 7-desaturase</fullName>
        <ecNumber evidence="17">1.14.19.21</ecNumber>
    </recommendedName>
    <alternativeName>
        <fullName evidence="18">Rieske-type oxygenase</fullName>
    </alternativeName>
</protein>
<dbReference type="Pfam" id="PF00355">
    <property type="entry name" value="Rieske"/>
    <property type="match status" value="1"/>
</dbReference>
<evidence type="ECO:0000256" key="21">
    <source>
        <dbReference type="ARBA" id="ARBA00049548"/>
    </source>
</evidence>
<evidence type="ECO:0000256" key="12">
    <source>
        <dbReference type="ARBA" id="ARBA00023098"/>
    </source>
</evidence>
<evidence type="ECO:0000256" key="1">
    <source>
        <dbReference type="ARBA" id="ARBA00001962"/>
    </source>
</evidence>
<comment type="similarity">
    <text evidence="16">Belongs to the cholesterol 7-desaturase family.</text>
</comment>
<dbReference type="EMBL" id="CP109441">
    <property type="protein sequence ID" value="WUV46612.1"/>
    <property type="molecule type" value="Genomic_DNA"/>
</dbReference>
<keyword evidence="10" id="KW-0408">Iron</keyword>
<reference evidence="23" key="1">
    <citation type="submission" date="2022-10" db="EMBL/GenBank/DDBJ databases">
        <title>The complete genomes of actinobacterial strains from the NBC collection.</title>
        <authorList>
            <person name="Joergensen T.S."/>
            <person name="Alvarez Arevalo M."/>
            <person name="Sterndorff E.B."/>
            <person name="Faurdal D."/>
            <person name="Vuksanovic O."/>
            <person name="Mourched A.-S."/>
            <person name="Charusanti P."/>
            <person name="Shaw S."/>
            <person name="Blin K."/>
            <person name="Weber T."/>
        </authorList>
    </citation>
    <scope>NUCLEOTIDE SEQUENCE</scope>
    <source>
        <strain evidence="23">NBC_01482</strain>
    </source>
</reference>
<keyword evidence="12" id="KW-0443">Lipid metabolism</keyword>
<comment type="pathway">
    <text evidence="15">Steroid hormone biosynthesis; dafachronic acid biosynthesis.</text>
</comment>
<dbReference type="Proteomes" id="UP001432062">
    <property type="component" value="Chromosome"/>
</dbReference>
<dbReference type="SUPFAM" id="SSF50022">
    <property type="entry name" value="ISP domain"/>
    <property type="match status" value="1"/>
</dbReference>
<keyword evidence="7" id="KW-0442">Lipid degradation</keyword>
<dbReference type="Gene3D" id="2.102.10.10">
    <property type="entry name" value="Rieske [2Fe-2S] iron-sulphur domain"/>
    <property type="match status" value="1"/>
</dbReference>
<comment type="catalytic activity">
    <reaction evidence="21">
        <text>cholesterol + NADPH + O2 + H(+) = 7-dehydrocholesterol + NADP(+) + 2 H2O</text>
        <dbReference type="Rhea" id="RHEA:45024"/>
        <dbReference type="ChEBI" id="CHEBI:15377"/>
        <dbReference type="ChEBI" id="CHEBI:15378"/>
        <dbReference type="ChEBI" id="CHEBI:15379"/>
        <dbReference type="ChEBI" id="CHEBI:16113"/>
        <dbReference type="ChEBI" id="CHEBI:17759"/>
        <dbReference type="ChEBI" id="CHEBI:57783"/>
        <dbReference type="ChEBI" id="CHEBI:58349"/>
        <dbReference type="EC" id="1.14.19.21"/>
    </reaction>
    <physiologicalReaction direction="left-to-right" evidence="21">
        <dbReference type="Rhea" id="RHEA:45025"/>
    </physiologicalReaction>
</comment>
<dbReference type="RefSeq" id="WP_329410487.1">
    <property type="nucleotide sequence ID" value="NZ_CP109441.1"/>
</dbReference>
<name>A0ABZ1YXK7_9NOCA</name>
<feature type="domain" description="Rieske" evidence="22">
    <location>
        <begin position="13"/>
        <end position="116"/>
    </location>
</feature>
<comment type="subcellular location">
    <subcellularLocation>
        <location evidence="2">Membrane</location>
    </subcellularLocation>
</comment>
<dbReference type="EC" id="1.14.19.21" evidence="17"/>
<keyword evidence="11" id="KW-0411">Iron-sulfur</keyword>
<keyword evidence="6" id="KW-0479">Metal-binding</keyword>
<dbReference type="Pfam" id="PF19298">
    <property type="entry name" value="KshA_C"/>
    <property type="match status" value="1"/>
</dbReference>
<comment type="catalytic activity">
    <reaction evidence="20">
        <text>cholesterol + NADH + O2 + H(+) = 7-dehydrocholesterol + NAD(+) + 2 H2O</text>
        <dbReference type="Rhea" id="RHEA:51644"/>
        <dbReference type="ChEBI" id="CHEBI:15377"/>
        <dbReference type="ChEBI" id="CHEBI:15378"/>
        <dbReference type="ChEBI" id="CHEBI:15379"/>
        <dbReference type="ChEBI" id="CHEBI:16113"/>
        <dbReference type="ChEBI" id="CHEBI:17759"/>
        <dbReference type="ChEBI" id="CHEBI:57540"/>
        <dbReference type="ChEBI" id="CHEBI:57945"/>
        <dbReference type="EC" id="1.14.19.21"/>
    </reaction>
    <physiologicalReaction direction="left-to-right" evidence="20">
        <dbReference type="Rhea" id="RHEA:51645"/>
    </physiologicalReaction>
</comment>
<evidence type="ECO:0000256" key="14">
    <source>
        <dbReference type="ARBA" id="ARBA00023221"/>
    </source>
</evidence>